<keyword evidence="2" id="KW-1185">Reference proteome</keyword>
<organism evidence="1 2">
    <name type="scientific">Paramuricea clavata</name>
    <name type="common">Red gorgonian</name>
    <name type="synonym">Violescent sea-whip</name>
    <dbReference type="NCBI Taxonomy" id="317549"/>
    <lineage>
        <taxon>Eukaryota</taxon>
        <taxon>Metazoa</taxon>
        <taxon>Cnidaria</taxon>
        <taxon>Anthozoa</taxon>
        <taxon>Octocorallia</taxon>
        <taxon>Malacalcyonacea</taxon>
        <taxon>Plexauridae</taxon>
        <taxon>Paramuricea</taxon>
    </lineage>
</organism>
<gene>
    <name evidence="1" type="ORF">PACLA_8A012774</name>
</gene>
<dbReference type="EMBL" id="CACRXK020008819">
    <property type="protein sequence ID" value="CAB4015719.1"/>
    <property type="molecule type" value="Genomic_DNA"/>
</dbReference>
<sequence>MIIQTNVAKKNDKKEQDMNKLDKIFKMMKSMMVKLETLDEIKERILCVEKDVKQMKDSIEFVHAEINHMKNEVEKTKRSDEENKREIRELDDTNRRLQESVVDLKARSMRDNLLFFNVKEDEKENTTEKIYDILEQNLEIFDARNKVKIARSTVSEGNVLANESIDRARQR</sequence>
<protein>
    <submittedName>
        <fullName evidence="1">Uncharacterized protein</fullName>
    </submittedName>
</protein>
<evidence type="ECO:0000313" key="1">
    <source>
        <dbReference type="EMBL" id="CAB4015719.1"/>
    </source>
</evidence>
<reference evidence="1" key="1">
    <citation type="submission" date="2020-04" db="EMBL/GenBank/DDBJ databases">
        <authorList>
            <person name="Alioto T."/>
            <person name="Alioto T."/>
            <person name="Gomez Garrido J."/>
        </authorList>
    </citation>
    <scope>NUCLEOTIDE SEQUENCE</scope>
    <source>
        <strain evidence="1">A484AB</strain>
    </source>
</reference>
<name>A0A7D9ITN8_PARCT</name>
<dbReference type="AlphaFoldDB" id="A0A7D9ITN8"/>
<evidence type="ECO:0000313" key="2">
    <source>
        <dbReference type="Proteomes" id="UP001152795"/>
    </source>
</evidence>
<accession>A0A7D9ITN8</accession>
<comment type="caution">
    <text evidence="1">The sequence shown here is derived from an EMBL/GenBank/DDBJ whole genome shotgun (WGS) entry which is preliminary data.</text>
</comment>
<proteinExistence type="predicted"/>
<dbReference type="Proteomes" id="UP001152795">
    <property type="component" value="Unassembled WGS sequence"/>
</dbReference>